<feature type="domain" description="Right handed beta helix" evidence="11">
    <location>
        <begin position="2534"/>
        <end position="2694"/>
    </location>
</feature>
<dbReference type="InterPro" id="IPR015500">
    <property type="entry name" value="Peptidase_S8_subtilisin-rel"/>
</dbReference>
<dbReference type="InterPro" id="IPR006626">
    <property type="entry name" value="PbH1"/>
</dbReference>
<evidence type="ECO:0000259" key="9">
    <source>
        <dbReference type="Pfam" id="PF00082"/>
    </source>
</evidence>
<protein>
    <submittedName>
        <fullName evidence="12">Uncharacterized protein</fullName>
    </submittedName>
</protein>
<dbReference type="SUPFAM" id="SSF49373">
    <property type="entry name" value="Invasin/intimin cell-adhesion fragments"/>
    <property type="match status" value="1"/>
</dbReference>
<feature type="active site" description="Charge relay system" evidence="6 7">
    <location>
        <position position="109"/>
    </location>
</feature>
<evidence type="ECO:0000313" key="13">
    <source>
        <dbReference type="Proteomes" id="UP000269352"/>
    </source>
</evidence>
<dbReference type="InterPro" id="IPR039448">
    <property type="entry name" value="Beta_helix"/>
</dbReference>
<evidence type="ECO:0000313" key="12">
    <source>
        <dbReference type="EMBL" id="GBR73062.1"/>
    </source>
</evidence>
<dbReference type="Pfam" id="PF13229">
    <property type="entry name" value="Beta_helix"/>
    <property type="match status" value="1"/>
</dbReference>
<keyword evidence="5 7" id="KW-0720">Serine protease</keyword>
<dbReference type="PROSITE" id="PS51892">
    <property type="entry name" value="SUBTILASE"/>
    <property type="match status" value="1"/>
</dbReference>
<reference evidence="12 13" key="1">
    <citation type="journal article" date="2019" name="ISME J.">
        <title>Genome analyses of uncultured TG2/ZB3 bacteria in 'Margulisbacteria' specifically attached to ectosymbiotic spirochetes of protists in the termite gut.</title>
        <authorList>
            <person name="Utami Y.D."/>
            <person name="Kuwahara H."/>
            <person name="Igai K."/>
            <person name="Murakami T."/>
            <person name="Sugaya K."/>
            <person name="Morikawa T."/>
            <person name="Nagura Y."/>
            <person name="Yuki M."/>
            <person name="Deevong P."/>
            <person name="Inoue T."/>
            <person name="Kihara K."/>
            <person name="Lo N."/>
            <person name="Yamada A."/>
            <person name="Ohkuma M."/>
            <person name="Hongoh Y."/>
        </authorList>
    </citation>
    <scope>NUCLEOTIDE SEQUENCE [LARGE SCALE GENOMIC DNA]</scope>
    <source>
        <strain evidence="12">NkOx7-01</strain>
    </source>
</reference>
<evidence type="ECO:0000256" key="3">
    <source>
        <dbReference type="ARBA" id="ARBA00022729"/>
    </source>
</evidence>
<dbReference type="InterPro" id="IPR036852">
    <property type="entry name" value="Peptidase_S8/S53_dom_sf"/>
</dbReference>
<dbReference type="PANTHER" id="PTHR43806:SF11">
    <property type="entry name" value="CEREVISIN-RELATED"/>
    <property type="match status" value="1"/>
</dbReference>
<dbReference type="InterPro" id="IPR012334">
    <property type="entry name" value="Pectin_lyas_fold"/>
</dbReference>
<evidence type="ECO:0000256" key="4">
    <source>
        <dbReference type="ARBA" id="ARBA00022801"/>
    </source>
</evidence>
<sequence length="4993" mass="541923">MGMNLDEGEFQAMLRKYFLLLFLLLTAAGAAVASVLPNDEYYPQQDYLWQISANYAWALSTGTYTVKIAVVDSGVQSDHPDLSVLPGWDFVDNDDTANPDPFSSSIYYHGTAVAGIAAAKGNNGIGTTGVAWNAEIIPVKVLRDDTTTASTRIADGIRWAVDNGADIINLSLGMPSWEDISSNPVIKANLIEQIRTGIPQLKFVPDIIIETLAKTYFESSVSENELYDAVQYASTNNVLLVAAMGNTEVGANLGGSYGTVHLILPQSITSIPAGFPEVIGVAGVSENNAIGGGSLVGSGDKTTELAAPYFYMMTTSPNSEYTMVGQGTSYATPVVSGVAALVKGTYPYLSANEIREILQKTAVQYGDQVDAQTGKDPRYGYGVVNAYAAVRDTTSPVIFDVVTSNSVSVNIQFSVTDNAAADYKNIGVDWDSLSITINGENMQGNFSITDDTITVDLPEKQHYGATLDVEIAAADRHGNTVSVNFSYTTENPPTPNIPNLNWFNADERNTSTNQIIEVSRPEISDELIGYWGLVLNGEIIRTDIPSADAVCTLNNITDNQTISASIFWIDELTGAASPFSPEASLTLGNRTPPQILGHTPANNATRVPVDSVILVNVTNNNIGMNAFAEISTDNINALDGQNIFNATDIFQFTPNKPFDYNEHVFVTFNVTDNDGNTASVTFSFKTELPPPAAPQLTWDNETERNTTDNQQITVLLNQTVPNETKFWRIYINGEPAATVNISADSHTFYDIPDNLTITAQISWISIEDEESGLSPESAPLSIGNRTPPEILDHLPANGATRVPPDSAILINVTNNNMGTMDASIEVSTDNINVLTGTSTFNDDLYEFTPDNAFGYNEHVFVTFNVTDNAGNTASVAFSFKTELPPPAAPRLTWDNETERNSMDHQQITIWLDQPAPNETKEWRIYVDDELVATVDINVNSYTIYDMPDDLTIAAKISWVSVEDEESGLSPESAPLYISDRTPPTFVSSIPEASSSNVSYTTSYVAITVTDNHSGINAASYDVEISTDNINSIPHTLMTPFPNNIYLLLNNQFNYNDLVFVTLNFADNAGNTANAAFSFRVQLPQPAAPLLIWDNETERNTTDNQQITISLDQIVRPDIGITHWKIYKPGDMEAIATVDINIDHYVFTELPDNTSVSLQIAWVSDTIESEKSASMELYIGDRTPPEMRDVYPAQVLEIQAGVTPSFGLGFSDETGLTDNHSVLTIEAETQRLVNNAGQTAYGTPESLTGVVTINAGGGLEYILFILDNTSAIGTKISATINAFDTAGNSVVLTRSWLTTAELSMPEAPALTWVNSKNYNTTDNQIVLVHRPPTQNNAISEWNIKYRLGSNSDYSEITSISILTEHVEITVSDNQNVTAYVYWLLPGSDIMAWSPENSIQLADRTPPIIYSEPGNSSANIPITAPICLYFTDHSEIPDYKISLAVTINEQAVEGSYLESLSLYKSESDFSKTYQGRLVLGQNLQYDNTVNIQVAALDAAGNSATYNFSFSTLSDITPPTIYNIVTGNNINSKITFYAADTESQVNFDTLRVSVNEHSLNIVHQDNTAYVQVIPSPNPLYYGEAIFVTISVADYSGNTAVCTFSYTTEIPPTPGLIYNINWTNKDSRNTADDQRLKINRPATINNYLEEWELSVSGNGEIIYTRLYPAASENVEISVSDNQTIAVRLRWRDADTDVYSPYSPWSSALELADRTAPTLNMSTLTPQPGSVNVSITADISFELFDQDSPLSYISLYINDQYKYIAVRTDSNDYVYTNPAPFFNYKENLRITINAEDYAGNQLSVTYSFTTQADDTKPEIQIISPNNGDSDLDSPLTLNFTAQDFDSGLSLNLLEILLNGTPVNYTGSLSYIADGIQIKLLLDVSFNAEHYLTINVADKSGNTQNATLNFTTKKTAFHILESDSYYGSIQQAVSRAAPDQTLEIDPGEYTETGINITKNITISGNVTLNAQKQGNHFVISGAQVTLNRIHLLNGQSGNGGSIGLHNNSTLKIYDSVISGNRALSFGGAIYKENSNLELHNVQAYGNQANIGAFEAGDGYGTVLIKNSRFARHQVEDYGLFYNSGNLRASRSDFFYNQSVRSTGLFYRGKIELENCTVYGNTALGSGEPSVYSAAANDSAYLASFTAINSILWDNSAPMFAPNNQNTTIIHSNLPPDNSAANINCLSAAPSFADAANGDFHLTSADPGIDRGTNNVTLTDGKYYEYFDLGSYEYDGLFINGIQPAAGSQGNQANPILSFVIYNQSTGLTDITDIILTINITGNTKVYQREDLVIATINDTLQAELDLGYIGTSQTVNFSIAVKNSSGGEYSVPESEFYTRRASFKYLVFDPPTASVQIGYDLMLNVLALDDNRNTVAGQEISFNFKSANSGGASFEPVTALSGGNGYAQTKLKSGNNENVVLEIQAWSEGISSNVLTVTINPLLRIVKNIDLGQQYISLRAAFEDPSLADGHTLEISSNYALAEAGQKEAELNWPNKNNLTLKGNNVTTNFKIQIKSSSDLTATLDSLIFHGLSNPLRIENESGTVNIVNSIFSDNSGQAINASVKYLKIENSTFSNNQGNEGGALYYYNGLKVNIQRSHFHNNTSQYNGGALYLNSSSLQTVYIGQSSFSENSVLNGNGSALSLEAANANLLVENSLLVNNKSSALRLSNFSGATLNFNTIVGNATAFSFSSNKTLSLLNSIIWDNSTQLASGSGALYGVNTLAQTLLDGPDNLSADPQLDAAYRLISTDSPAFNKASANYALNTDYAGDSRPILGGYDLGALEFDPGGSVAYIDGKDYYANLQDALDAADNNDTIIVIASKITLSAPLSWPSKNITLKGLFQTNKIQGNRQTAMIVSTGNGDIQLADLTIVSFNNVINQQNTILNSITLNNLLILDNHAVNDAGENGALYGAVVNTSKAARITVLNTLVSGNSANKDGGLFYTQATNDLSPLQISNTVLDSTSATFGGVAVRVNAVLEYVTINNATATFAGGAFVESKVSAYWSIFSNGHSGLEGGVFLDCVEILAEHCLFKNNTAGLHGGVFSVYPSTNPARTPINIKHSVFHNNTGPNSTNPGNIAYRVQGSIDNSVFWANGDINKEDFSGSSVVINYSAGDKFTNNSGTNLKIDAPRFINPDANDYRVSYNSPLIDSGSPNAAVYIYDGLDIGIYEYDGTYLNEYQPTAGAQDISVNSPVTFRIRDHRQNIDPSTVVLLVNGVEYIQPTAQITISLNASAADLTDFYLTFTPSPSFRFSASINIVVNAASVKHAYQFRTLNPKEMYVSALNGDDANDGSAELPFQTIAKAMSIAGHDSEIFLLGETYAENILWNNNTNISLIGTTNTIVSGNIDIAQPVTVNLKNFVYRGEINNPGRLYIEALRSYNLERLIFNQPAAYARLQNSVLAGITQAVYNDYGARTEIIHSNLVNNLKIFDGSNGAAVVANSILDNSPFGAGTITAHHNLADSAPLFTDDTFTEIAFNSPAVDAADDSDSAWTVSRDMRGLARPEHHQPDIGAWESDKPNIILLQPAAADYNNVLVTNDFKISIIETPDKISTAQISLNLPVDNSLFTLQSTGYVLTTAPSLNYFDTAMTYNLIITAENASGNIAQLVVTLSTLAAPQDIYVDKDYTGHELGFADYPFRNIQNALNHALHKELSSITINLVNDYYDLAAEINLPENNSATVGIVIVSEQGATLDAQEKSRIFNFGKGYNITLQNLTLVKGRSVSGGAILNNAALVLNNLTLRDNNTSYSANEGGGAIFNNSLLTVDQTIFQNNSADGYSTNSGGGAIFNNGSTTLNKTIFIGNRLAKSGNGAGGAIYNKGVLYGADLTISGNSANNGGSICVSNGDLYLERSLFRGNTATQNGGAIYIINSKSNLINNIFDYNKAANNAGAIYYSSAQANNIYQSSFIRNTAANYYGAIYNINSIKPNIYNSLFIENTAAGKTAHVNTNANKPNLYNCYPADINTAGVSANLSAIDKYDYVPKATAKEIVDNENSRNTYWISDTDYKNKSRSEPYDIGALEYRPSILLPIDAGYYAENENGDMNEFTADSTVTIYREIDGQWLGALTLPSSNQIDYERADFRSLSLNANYLDTSAVASLNGKTYWLEMYSPDKYPFISADGKVLSDYYGNMTDNIYLTGNAVISPNLKGGYTLSAQALHIGKFELVHPAVLNLAPALIVKNFSQTSTINISVQDKYGTPLQEVPVTLSTDGAGSFGDNSANPASATSSIIFNHPPQEELSAVITGNYAELTVTISVRTINDKTAPTINLIEPLALTGVAITQNIVFLVTDNESEIATFNFILNDIDRTAELRASANNIYIYAGRLELNQPYTITINAANNVELVTAQVFVFQTKADTDPPAILAYPAPGQTRTPQDTPLSFNIQDLESGLSLNTLTLEVSGNVISAADYTIDASDIYNAQIIYTPPDFFELGSTVSVTINIEDNLGHQRELAYNFVVITDFRPPTVNTFTITQGNPNTDNAVINIFVEDNYSDLDPDSISISINNPLATMQVLSITTANKQLTAELLLTNIGYNKNLQITLNIADVFGNTANSTQHFLTAPDLSMPSIQPVEPVNNNYSVSIDSRIIVDLIDTMSGVNPIYTILQINNETRYFIDLSGSLTPSSDGKSYQLNYQPPELEYDTEYRVTVTARDNNNYNGSSGNISVLAYVFRTIPDTFPPATPDISPLGYTDTSRALIRITGNKEIKSEILVYVNGELEMIDRDSYSQTTFALTLNFSDRSSGNIDIIIVAQDQAKNTATANAVTFNFVDFYQEGNSPNVSVLALAGTFDDDETVTLNDVTYSNYYPNANETLWISSVWELNFSGAANKGIEVTIPLTPDAASYNNLAVYYFDAQEYKWKMFTGNAAQLAANGAVSFTTNKPGMYTLGSALNRNATIVENYNVIIAPNPVKLTDGPLHFVYRAPNNCSAELRIYTISGRLLYKTTKDLPATNDFPAEFIWSGENDFNDQIGNGVYIVLLTLTDQVTGEKHIIKSKFAVLN</sequence>
<evidence type="ECO:0000256" key="8">
    <source>
        <dbReference type="RuleBase" id="RU003355"/>
    </source>
</evidence>
<dbReference type="SUPFAM" id="SSF51126">
    <property type="entry name" value="Pectin lyase-like"/>
    <property type="match status" value="5"/>
</dbReference>
<dbReference type="InterPro" id="IPR023827">
    <property type="entry name" value="Peptidase_S8_Asp-AS"/>
</dbReference>
<keyword evidence="4 7" id="KW-0378">Hydrolase</keyword>
<dbReference type="Pfam" id="PF00082">
    <property type="entry name" value="Peptidase_S8"/>
    <property type="match status" value="1"/>
</dbReference>
<dbReference type="PRINTS" id="PR00723">
    <property type="entry name" value="SUBTILISIN"/>
</dbReference>
<evidence type="ECO:0000256" key="2">
    <source>
        <dbReference type="ARBA" id="ARBA00022670"/>
    </source>
</evidence>
<dbReference type="PANTHER" id="PTHR43806">
    <property type="entry name" value="PEPTIDASE S8"/>
    <property type="match status" value="1"/>
</dbReference>
<evidence type="ECO:0000256" key="6">
    <source>
        <dbReference type="PIRSR" id="PIRSR615500-1"/>
    </source>
</evidence>
<dbReference type="GO" id="GO:0004252">
    <property type="term" value="F:serine-type endopeptidase activity"/>
    <property type="evidence" value="ECO:0007669"/>
    <property type="project" value="UniProtKB-UniRule"/>
</dbReference>
<proteinExistence type="inferred from homology"/>
<dbReference type="InterPro" id="IPR022398">
    <property type="entry name" value="Peptidase_S8_His-AS"/>
</dbReference>
<evidence type="ECO:0000259" key="10">
    <source>
        <dbReference type="Pfam" id="PF13205"/>
    </source>
</evidence>
<dbReference type="InterPro" id="IPR000209">
    <property type="entry name" value="Peptidase_S8/S53_dom"/>
</dbReference>
<accession>A0A388T9Z7</accession>
<name>A0A388T9Z7_TERA1</name>
<organism evidence="12 13">
    <name type="scientific">Termititenax aidoneus</name>
    <dbReference type="NCBI Taxonomy" id="2218524"/>
    <lineage>
        <taxon>Bacteria</taxon>
        <taxon>Bacillati</taxon>
        <taxon>Candidatus Margulisiibacteriota</taxon>
        <taxon>Candidatus Termititenacia</taxon>
        <taxon>Candidatus Termititenacales</taxon>
        <taxon>Candidatus Termititenacaceae</taxon>
        <taxon>Candidatus Termititenax</taxon>
    </lineage>
</organism>
<dbReference type="InterPro" id="IPR032812">
    <property type="entry name" value="SbsA_Ig"/>
</dbReference>
<dbReference type="PROSITE" id="PS00137">
    <property type="entry name" value="SUBTILASE_HIS"/>
    <property type="match status" value="1"/>
</dbReference>
<dbReference type="InterPro" id="IPR023828">
    <property type="entry name" value="Peptidase_S8_Ser-AS"/>
</dbReference>
<comment type="caution">
    <text evidence="12">The sequence shown here is derived from an EMBL/GenBank/DDBJ whole genome shotgun (WGS) entry which is preliminary data.</text>
</comment>
<evidence type="ECO:0000256" key="5">
    <source>
        <dbReference type="ARBA" id="ARBA00022825"/>
    </source>
</evidence>
<dbReference type="InterPro" id="IPR050131">
    <property type="entry name" value="Peptidase_S8_subtilisin-like"/>
</dbReference>
<dbReference type="Gene3D" id="3.40.50.200">
    <property type="entry name" value="Peptidase S8/S53 domain"/>
    <property type="match status" value="1"/>
</dbReference>
<dbReference type="InterPro" id="IPR011050">
    <property type="entry name" value="Pectin_lyase_fold/virulence"/>
</dbReference>
<dbReference type="Gene3D" id="2.160.20.10">
    <property type="entry name" value="Single-stranded right-handed beta-helix, Pectin lyase-like"/>
    <property type="match status" value="5"/>
</dbReference>
<feature type="domain" description="SbsA Ig-like" evidence="10">
    <location>
        <begin position="785"/>
        <end position="881"/>
    </location>
</feature>
<dbReference type="PROSITE" id="PS00138">
    <property type="entry name" value="SUBTILASE_SER"/>
    <property type="match status" value="1"/>
</dbReference>
<feature type="active site" description="Charge relay system" evidence="6 7">
    <location>
        <position position="329"/>
    </location>
</feature>
<gene>
    <name evidence="12" type="ORF">NO1_0514</name>
</gene>
<keyword evidence="13" id="KW-1185">Reference proteome</keyword>
<dbReference type="InterPro" id="IPR059226">
    <property type="entry name" value="Choice_anch_Q_dom"/>
</dbReference>
<comment type="similarity">
    <text evidence="1 7 8">Belongs to the peptidase S8 family.</text>
</comment>
<keyword evidence="2 7" id="KW-0645">Protease</keyword>
<evidence type="ECO:0000256" key="1">
    <source>
        <dbReference type="ARBA" id="ARBA00011073"/>
    </source>
</evidence>
<evidence type="ECO:0000256" key="7">
    <source>
        <dbReference type="PROSITE-ProRule" id="PRU01240"/>
    </source>
</evidence>
<dbReference type="SMART" id="SM00710">
    <property type="entry name" value="PbH1"/>
    <property type="match status" value="20"/>
</dbReference>
<evidence type="ECO:0000259" key="11">
    <source>
        <dbReference type="Pfam" id="PF13229"/>
    </source>
</evidence>
<dbReference type="NCBIfam" id="NF041518">
    <property type="entry name" value="choice_anch_Q"/>
    <property type="match status" value="1"/>
</dbReference>
<dbReference type="PROSITE" id="PS00136">
    <property type="entry name" value="SUBTILASE_ASP"/>
    <property type="match status" value="1"/>
</dbReference>
<feature type="domain" description="SbsA Ig-like" evidence="10">
    <location>
        <begin position="590"/>
        <end position="686"/>
    </location>
</feature>
<keyword evidence="3" id="KW-0732">Signal</keyword>
<dbReference type="SUPFAM" id="SSF52743">
    <property type="entry name" value="Subtilisin-like"/>
    <property type="match status" value="1"/>
</dbReference>
<feature type="active site" description="Charge relay system" evidence="6 7">
    <location>
        <position position="72"/>
    </location>
</feature>
<dbReference type="Pfam" id="PF13205">
    <property type="entry name" value="Big_5"/>
    <property type="match status" value="2"/>
</dbReference>
<feature type="domain" description="Peptidase S8/S53" evidence="9">
    <location>
        <begin position="66"/>
        <end position="382"/>
    </location>
</feature>
<dbReference type="GO" id="GO:0006508">
    <property type="term" value="P:proteolysis"/>
    <property type="evidence" value="ECO:0007669"/>
    <property type="project" value="UniProtKB-KW"/>
</dbReference>
<dbReference type="InterPro" id="IPR008964">
    <property type="entry name" value="Invasin/intimin_cell_adhesion"/>
</dbReference>
<dbReference type="EMBL" id="BGZN01000005">
    <property type="protein sequence ID" value="GBR73062.1"/>
    <property type="molecule type" value="Genomic_DNA"/>
</dbReference>
<dbReference type="Proteomes" id="UP000269352">
    <property type="component" value="Unassembled WGS sequence"/>
</dbReference>